<dbReference type="HOGENOM" id="CLU_042118_0_0_6"/>
<evidence type="ECO:0000313" key="2">
    <source>
        <dbReference type="EMBL" id="AFI91087.1"/>
    </source>
</evidence>
<dbReference type="AlphaFoldDB" id="A0A0H3I6B1"/>
<evidence type="ECO:0000259" key="1">
    <source>
        <dbReference type="Pfam" id="PF03275"/>
    </source>
</evidence>
<protein>
    <submittedName>
        <fullName evidence="2">UDP-galactopyranose mutase</fullName>
    </submittedName>
</protein>
<gene>
    <name evidence="2" type="ordered locus">W5S_3004</name>
</gene>
<dbReference type="STRING" id="1905730.W5S_3004"/>
<dbReference type="Gene3D" id="3.40.50.720">
    <property type="entry name" value="NAD(P)-binding Rossmann-like Domain"/>
    <property type="match status" value="2"/>
</dbReference>
<dbReference type="SUPFAM" id="SSF51971">
    <property type="entry name" value="Nucleotide-binding domain"/>
    <property type="match status" value="1"/>
</dbReference>
<sequence length="317" mass="36911">MVWDYVNRFGSFKPYTNRVKAVTKGKVFSLPINLLTINQFFNECLSPSEAKEFLSKKSDKKITDPQTFEEQALAFVGIDLYEGFFKHYTIKQWGISPAELPASILKRLPVRFNYDDNYFSHQYQGIPEEGYTPIVENILSHPNISVHLGETFSPDQCANYAHTFYSGTVDGFFQYQLGRLPYRTLDFKQEIHEGDFQGCAVMNYCDNSQPYTRITEHKYFSPWEEHSKTLIYKEYSRNCEENDIPYYPVRLVKDKSLLNKYVGLAEKLENVSFVGRLGTYRYLDMDVTIEDALDTAERFISLSKEKVKIPVFFTAII</sequence>
<dbReference type="PATRIC" id="fig|1166016.3.peg.3054"/>
<name>A0A0H3I6B1_PECPM</name>
<dbReference type="PANTHER" id="PTHR21197">
    <property type="entry name" value="UDP-GALACTOPYRANOSE MUTASE"/>
    <property type="match status" value="1"/>
</dbReference>
<dbReference type="Pfam" id="PF03275">
    <property type="entry name" value="GLF"/>
    <property type="match status" value="1"/>
</dbReference>
<dbReference type="KEGG" id="pec:W5S_3004"/>
<dbReference type="SUPFAM" id="SSF54373">
    <property type="entry name" value="FAD-linked reductases, C-terminal domain"/>
    <property type="match status" value="1"/>
</dbReference>
<dbReference type="GO" id="GO:0050660">
    <property type="term" value="F:flavin adenine dinucleotide binding"/>
    <property type="evidence" value="ECO:0007669"/>
    <property type="project" value="TreeGrafter"/>
</dbReference>
<organism evidence="2 3">
    <name type="scientific">Pectobacterium parmentieri</name>
    <dbReference type="NCBI Taxonomy" id="1905730"/>
    <lineage>
        <taxon>Bacteria</taxon>
        <taxon>Pseudomonadati</taxon>
        <taxon>Pseudomonadota</taxon>
        <taxon>Gammaproteobacteria</taxon>
        <taxon>Enterobacterales</taxon>
        <taxon>Pectobacteriaceae</taxon>
        <taxon>Pectobacterium</taxon>
    </lineage>
</organism>
<dbReference type="EMBL" id="CP003415">
    <property type="protein sequence ID" value="AFI91087.1"/>
    <property type="molecule type" value="Genomic_DNA"/>
</dbReference>
<dbReference type="eggNOG" id="COG0562">
    <property type="taxonomic scope" value="Bacteria"/>
</dbReference>
<reference evidence="2 3" key="1">
    <citation type="journal article" date="2012" name="J. Bacteriol.">
        <title>Genome sequence of Pectobacterium sp. strain SCC3193.</title>
        <authorList>
            <person name="Koskinen J.P."/>
            <person name="Laine P."/>
            <person name="Niemi O."/>
            <person name="Nykyri J."/>
            <person name="Harjunpaa H."/>
            <person name="Auvinen P."/>
            <person name="Paulin L."/>
            <person name="Pirhonen M."/>
            <person name="Palva T."/>
            <person name="Holm L."/>
        </authorList>
    </citation>
    <scope>NUCLEOTIDE SEQUENCE [LARGE SCALE GENOMIC DNA]</scope>
    <source>
        <strain evidence="2 3">SCC3193</strain>
    </source>
</reference>
<dbReference type="GO" id="GO:0008767">
    <property type="term" value="F:UDP-galactopyranose mutase activity"/>
    <property type="evidence" value="ECO:0007669"/>
    <property type="project" value="InterPro"/>
</dbReference>
<accession>A0A0H3I6B1</accession>
<feature type="domain" description="UDP-galactopyranose mutase C-terminal" evidence="1">
    <location>
        <begin position="84"/>
        <end position="282"/>
    </location>
</feature>
<dbReference type="PANTHER" id="PTHR21197:SF0">
    <property type="entry name" value="UDP-GALACTOPYRANOSE MUTASE"/>
    <property type="match status" value="1"/>
</dbReference>
<dbReference type="Proteomes" id="UP000008044">
    <property type="component" value="Chromosome"/>
</dbReference>
<proteinExistence type="predicted"/>
<dbReference type="InterPro" id="IPR015899">
    <property type="entry name" value="UDP-GalPyranose_mutase_C"/>
</dbReference>
<dbReference type="GO" id="GO:0005829">
    <property type="term" value="C:cytosol"/>
    <property type="evidence" value="ECO:0007669"/>
    <property type="project" value="TreeGrafter"/>
</dbReference>
<evidence type="ECO:0000313" key="3">
    <source>
        <dbReference type="Proteomes" id="UP000008044"/>
    </source>
</evidence>